<feature type="transmembrane region" description="Helical" evidence="1">
    <location>
        <begin position="103"/>
        <end position="125"/>
    </location>
</feature>
<dbReference type="Proteomes" id="UP000624701">
    <property type="component" value="Unassembled WGS sequence"/>
</dbReference>
<feature type="transmembrane region" description="Helical" evidence="1">
    <location>
        <begin position="42"/>
        <end position="61"/>
    </location>
</feature>
<keyword evidence="1" id="KW-1133">Transmembrane helix</keyword>
<name>A0ABQ2C0F7_9FLAO</name>
<organism evidence="2 3">
    <name type="scientific">Winogradskyella haliclonae</name>
    <dbReference type="NCBI Taxonomy" id="2048558"/>
    <lineage>
        <taxon>Bacteria</taxon>
        <taxon>Pseudomonadati</taxon>
        <taxon>Bacteroidota</taxon>
        <taxon>Flavobacteriia</taxon>
        <taxon>Flavobacteriales</taxon>
        <taxon>Flavobacteriaceae</taxon>
        <taxon>Winogradskyella</taxon>
    </lineage>
</organism>
<dbReference type="RefSeq" id="WP_188374861.1">
    <property type="nucleotide sequence ID" value="NZ_BMDQ01000003.1"/>
</dbReference>
<keyword evidence="1" id="KW-0812">Transmembrane</keyword>
<dbReference type="EMBL" id="BMDQ01000003">
    <property type="protein sequence ID" value="GGI57944.1"/>
    <property type="molecule type" value="Genomic_DNA"/>
</dbReference>
<keyword evidence="3" id="KW-1185">Reference proteome</keyword>
<evidence type="ECO:0000313" key="3">
    <source>
        <dbReference type="Proteomes" id="UP000624701"/>
    </source>
</evidence>
<evidence type="ECO:0000256" key="1">
    <source>
        <dbReference type="SAM" id="Phobius"/>
    </source>
</evidence>
<comment type="caution">
    <text evidence="2">The sequence shown here is derived from an EMBL/GenBank/DDBJ whole genome shotgun (WGS) entry which is preliminary data.</text>
</comment>
<keyword evidence="1" id="KW-0472">Membrane</keyword>
<accession>A0ABQ2C0F7</accession>
<evidence type="ECO:0000313" key="2">
    <source>
        <dbReference type="EMBL" id="GGI57944.1"/>
    </source>
</evidence>
<feature type="transmembrane region" description="Helical" evidence="1">
    <location>
        <begin position="6"/>
        <end position="30"/>
    </location>
</feature>
<proteinExistence type="predicted"/>
<reference evidence="3" key="1">
    <citation type="journal article" date="2019" name="Int. J. Syst. Evol. Microbiol.">
        <title>The Global Catalogue of Microorganisms (GCM) 10K type strain sequencing project: providing services to taxonomists for standard genome sequencing and annotation.</title>
        <authorList>
            <consortium name="The Broad Institute Genomics Platform"/>
            <consortium name="The Broad Institute Genome Sequencing Center for Infectious Disease"/>
            <person name="Wu L."/>
            <person name="Ma J."/>
        </authorList>
    </citation>
    <scope>NUCLEOTIDE SEQUENCE [LARGE SCALE GENOMIC DNA]</scope>
    <source>
        <strain evidence="3">CCM 8681</strain>
    </source>
</reference>
<gene>
    <name evidence="2" type="ORF">GCM10011444_22530</name>
</gene>
<protein>
    <recommendedName>
        <fullName evidence="4">TIGR04086 family membrane protein</fullName>
    </recommendedName>
</protein>
<evidence type="ECO:0008006" key="4">
    <source>
        <dbReference type="Google" id="ProtNLM"/>
    </source>
</evidence>
<feature type="transmembrane region" description="Helical" evidence="1">
    <location>
        <begin position="73"/>
        <end position="91"/>
    </location>
</feature>
<sequence length="133" mass="14259">MNTKSFIAAGLVGGIVDWLLGWLFYGIIFADKFPQPDAESNAMIYITLGCLAFGFFISYIYNKWANISTFGTGLKAGAIIGLFMGLISNFFRLAEQASENFEMFGIDLAISIVMAALVGGVVGFVNGKVGSKS</sequence>